<evidence type="ECO:0000259" key="4">
    <source>
        <dbReference type="PROSITE" id="PS51186"/>
    </source>
</evidence>
<keyword evidence="5" id="KW-0687">Ribonucleoprotein</keyword>
<accession>A0ABY5GL38</accession>
<evidence type="ECO:0000313" key="5">
    <source>
        <dbReference type="EMBL" id="UTV29643.1"/>
    </source>
</evidence>
<dbReference type="EC" id="2.3.1.267" evidence="5"/>
<dbReference type="PANTHER" id="PTHR43792">
    <property type="entry name" value="GNAT FAMILY, PUTATIVE (AFU_ORTHOLOGUE AFUA_3G00765)-RELATED-RELATED"/>
    <property type="match status" value="1"/>
</dbReference>
<name>A0ABY5GL38_9GAMM</name>
<comment type="similarity">
    <text evidence="3">Belongs to the acetyltransferase family. RimJ subfamily.</text>
</comment>
<keyword evidence="2 5" id="KW-0012">Acyltransferase</keyword>
<dbReference type="GO" id="GO:0008999">
    <property type="term" value="F:protein-N-terminal-alanine acetyltransferase activity"/>
    <property type="evidence" value="ECO:0007669"/>
    <property type="project" value="UniProtKB-EC"/>
</dbReference>
<keyword evidence="5" id="KW-0689">Ribosomal protein</keyword>
<dbReference type="InterPro" id="IPR051531">
    <property type="entry name" value="N-acetyltransferase"/>
</dbReference>
<dbReference type="RefSeq" id="WP_255390961.1">
    <property type="nucleotide sequence ID" value="NZ_CP101509.1"/>
</dbReference>
<dbReference type="Proteomes" id="UP001057998">
    <property type="component" value="Chromosome 2"/>
</dbReference>
<dbReference type="Gene3D" id="3.40.630.30">
    <property type="match status" value="1"/>
</dbReference>
<protein>
    <submittedName>
        <fullName evidence="5">Ribosomal protein S5-alanine N-acetyltransferase</fullName>
        <ecNumber evidence="5">2.3.1.267</ecNumber>
    </submittedName>
</protein>
<proteinExistence type="inferred from homology"/>
<evidence type="ECO:0000256" key="2">
    <source>
        <dbReference type="ARBA" id="ARBA00023315"/>
    </source>
</evidence>
<dbReference type="GO" id="GO:0005840">
    <property type="term" value="C:ribosome"/>
    <property type="evidence" value="ECO:0007669"/>
    <property type="project" value="UniProtKB-KW"/>
</dbReference>
<keyword evidence="1 5" id="KW-0808">Transferase</keyword>
<dbReference type="InterPro" id="IPR016181">
    <property type="entry name" value="Acyl_CoA_acyltransferase"/>
</dbReference>
<organism evidence="5 6">
    <name type="scientific">Photobacterium atrarenae</name>
    <dbReference type="NCBI Taxonomy" id="865757"/>
    <lineage>
        <taxon>Bacteria</taxon>
        <taxon>Pseudomonadati</taxon>
        <taxon>Pseudomonadota</taxon>
        <taxon>Gammaproteobacteria</taxon>
        <taxon>Vibrionales</taxon>
        <taxon>Vibrionaceae</taxon>
        <taxon>Photobacterium</taxon>
    </lineage>
</organism>
<dbReference type="SUPFAM" id="SSF55729">
    <property type="entry name" value="Acyl-CoA N-acyltransferases (Nat)"/>
    <property type="match status" value="1"/>
</dbReference>
<evidence type="ECO:0000256" key="1">
    <source>
        <dbReference type="ARBA" id="ARBA00022679"/>
    </source>
</evidence>
<keyword evidence="6" id="KW-1185">Reference proteome</keyword>
<reference evidence="5" key="1">
    <citation type="submission" date="2022-07" db="EMBL/GenBank/DDBJ databases">
        <title>Genome sequencing of Photobacterium atrarenae GJH2-4.</title>
        <authorList>
            <person name="Park S.-J."/>
        </authorList>
    </citation>
    <scope>NUCLEOTIDE SEQUENCE</scope>
    <source>
        <strain evidence="5">GJH2-4</strain>
    </source>
</reference>
<dbReference type="PROSITE" id="PS51186">
    <property type="entry name" value="GNAT"/>
    <property type="match status" value="1"/>
</dbReference>
<evidence type="ECO:0000256" key="3">
    <source>
        <dbReference type="ARBA" id="ARBA00038502"/>
    </source>
</evidence>
<dbReference type="EMBL" id="CP101509">
    <property type="protein sequence ID" value="UTV29643.1"/>
    <property type="molecule type" value="Genomic_DNA"/>
</dbReference>
<dbReference type="InterPro" id="IPR000182">
    <property type="entry name" value="GNAT_dom"/>
</dbReference>
<evidence type="ECO:0000313" key="6">
    <source>
        <dbReference type="Proteomes" id="UP001057998"/>
    </source>
</evidence>
<dbReference type="Pfam" id="PF13302">
    <property type="entry name" value="Acetyltransf_3"/>
    <property type="match status" value="1"/>
</dbReference>
<dbReference type="PANTHER" id="PTHR43792:SF8">
    <property type="entry name" value="[RIBOSOMAL PROTEIN US5]-ALANINE N-ACETYLTRANSFERASE"/>
    <property type="match status" value="1"/>
</dbReference>
<feature type="domain" description="N-acetyltransferase" evidence="4">
    <location>
        <begin position="29"/>
        <end position="177"/>
    </location>
</feature>
<dbReference type="NCBIfam" id="NF008072">
    <property type="entry name" value="PRK10809.1"/>
    <property type="match status" value="1"/>
</dbReference>
<sequence>MMQTKRTIIEILPVQDASLLLDYYVENQAHLSPWEPSRGEDYLTLENWHNALQKATEDFESGKEYRFVALTPDRQEVIAVCNFTGVVRMPFQACFLGYSISKKYEGQGLMTEVLTATVDYMLSDVGLNRVMANYMPRNERSGRVLEKLGFEREGYARRYLNIAGVWEDHVLMAKIND</sequence>
<gene>
    <name evidence="5" type="primary">rimJ</name>
    <name evidence="5" type="ORF">NNL38_21775</name>
</gene>